<dbReference type="RefSeq" id="WP_179516951.1">
    <property type="nucleotide sequence ID" value="NZ_JACCAC010000001.1"/>
</dbReference>
<proteinExistence type="predicted"/>
<name>A0A7Y9RTK6_9ACTN</name>
<dbReference type="AlphaFoldDB" id="A0A7Y9RTK6"/>
<comment type="caution">
    <text evidence="1">The sequence shown here is derived from an EMBL/GenBank/DDBJ whole genome shotgun (WGS) entry which is preliminary data.</text>
</comment>
<dbReference type="Proteomes" id="UP000544110">
    <property type="component" value="Unassembled WGS sequence"/>
</dbReference>
<keyword evidence="2" id="KW-1185">Reference proteome</keyword>
<protein>
    <submittedName>
        <fullName evidence="1">Uncharacterized protein</fullName>
    </submittedName>
</protein>
<dbReference type="EMBL" id="JACCAC010000001">
    <property type="protein sequence ID" value="NYG54302.1"/>
    <property type="molecule type" value="Genomic_DNA"/>
</dbReference>
<evidence type="ECO:0000313" key="2">
    <source>
        <dbReference type="Proteomes" id="UP000544110"/>
    </source>
</evidence>
<sequence length="79" mass="8186">MLAEDVPFGDAVEGDGARVSTHISERGLLSTRVVTPGGDPEVADVVTWSLDDGPALLPTPIACFRFPADGSAPSFATRC</sequence>
<reference evidence="1 2" key="1">
    <citation type="submission" date="2020-07" db="EMBL/GenBank/DDBJ databases">
        <title>Sequencing the genomes of 1000 actinobacteria strains.</title>
        <authorList>
            <person name="Klenk H.-P."/>
        </authorList>
    </citation>
    <scope>NUCLEOTIDE SEQUENCE [LARGE SCALE GENOMIC DNA]</scope>
    <source>
        <strain evidence="1 2">DSM 24552</strain>
    </source>
</reference>
<gene>
    <name evidence="1" type="ORF">BJ989_000606</name>
</gene>
<organism evidence="1 2">
    <name type="scientific">Nocardioides perillae</name>
    <dbReference type="NCBI Taxonomy" id="1119534"/>
    <lineage>
        <taxon>Bacteria</taxon>
        <taxon>Bacillati</taxon>
        <taxon>Actinomycetota</taxon>
        <taxon>Actinomycetes</taxon>
        <taxon>Propionibacteriales</taxon>
        <taxon>Nocardioidaceae</taxon>
        <taxon>Nocardioides</taxon>
    </lineage>
</organism>
<evidence type="ECO:0000313" key="1">
    <source>
        <dbReference type="EMBL" id="NYG54302.1"/>
    </source>
</evidence>
<accession>A0A7Y9RTK6</accession>